<evidence type="ECO:0000256" key="1">
    <source>
        <dbReference type="ARBA" id="ARBA00023110"/>
    </source>
</evidence>
<dbReference type="PANTHER" id="PTHR45625:SF4">
    <property type="entry name" value="PEPTIDYLPROLYL ISOMERASE DOMAIN AND WD REPEAT-CONTAINING PROTEIN 1"/>
    <property type="match status" value="1"/>
</dbReference>
<dbReference type="AlphaFoldDB" id="A0A0G0JFH1"/>
<accession>A0A0G0JFH1</accession>
<keyword evidence="2 3" id="KW-0413">Isomerase</keyword>
<name>A0A0G0JFH1_9BACT</name>
<proteinExistence type="inferred from homology"/>
<comment type="catalytic activity">
    <reaction evidence="3">
        <text>[protein]-peptidylproline (omega=180) = [protein]-peptidylproline (omega=0)</text>
        <dbReference type="Rhea" id="RHEA:16237"/>
        <dbReference type="Rhea" id="RHEA-COMP:10747"/>
        <dbReference type="Rhea" id="RHEA-COMP:10748"/>
        <dbReference type="ChEBI" id="CHEBI:83833"/>
        <dbReference type="ChEBI" id="CHEBI:83834"/>
        <dbReference type="EC" id="5.2.1.8"/>
    </reaction>
</comment>
<dbReference type="PROSITE" id="PS00170">
    <property type="entry name" value="CSA_PPIASE_1"/>
    <property type="match status" value="1"/>
</dbReference>
<keyword evidence="1 3" id="KW-0697">Rotamase</keyword>
<comment type="caution">
    <text evidence="5">The sequence shown here is derived from an EMBL/GenBank/DDBJ whole genome shotgun (WGS) entry which is preliminary data.</text>
</comment>
<dbReference type="InterPro" id="IPR002130">
    <property type="entry name" value="Cyclophilin-type_PPIase_dom"/>
</dbReference>
<protein>
    <recommendedName>
        <fullName evidence="3">Peptidyl-prolyl cis-trans isomerase</fullName>
        <shortName evidence="3">PPIase</shortName>
        <ecNumber evidence="3">5.2.1.8</ecNumber>
    </recommendedName>
</protein>
<dbReference type="Gene3D" id="2.40.100.10">
    <property type="entry name" value="Cyclophilin-like"/>
    <property type="match status" value="1"/>
</dbReference>
<evidence type="ECO:0000259" key="4">
    <source>
        <dbReference type="PROSITE" id="PS50072"/>
    </source>
</evidence>
<dbReference type="GO" id="GO:0003755">
    <property type="term" value="F:peptidyl-prolyl cis-trans isomerase activity"/>
    <property type="evidence" value="ECO:0007669"/>
    <property type="project" value="UniProtKB-UniRule"/>
</dbReference>
<dbReference type="SUPFAM" id="SSF50891">
    <property type="entry name" value="Cyclophilin-like"/>
    <property type="match status" value="1"/>
</dbReference>
<gene>
    <name evidence="5" type="ORF">US52_C0023G0009</name>
</gene>
<evidence type="ECO:0000313" key="6">
    <source>
        <dbReference type="Proteomes" id="UP000034852"/>
    </source>
</evidence>
<dbReference type="GO" id="GO:0006457">
    <property type="term" value="P:protein folding"/>
    <property type="evidence" value="ECO:0007669"/>
    <property type="project" value="InterPro"/>
</dbReference>
<dbReference type="EC" id="5.2.1.8" evidence="3"/>
<dbReference type="PATRIC" id="fig|1619087.5.peg.331"/>
<dbReference type="PANTHER" id="PTHR45625">
    <property type="entry name" value="PEPTIDYL-PROLYL CIS-TRANS ISOMERASE-RELATED"/>
    <property type="match status" value="1"/>
</dbReference>
<evidence type="ECO:0000256" key="2">
    <source>
        <dbReference type="ARBA" id="ARBA00023235"/>
    </source>
</evidence>
<organism evidence="5 6">
    <name type="scientific">candidate division WS6 bacterium GW2011_GWA2_37_6</name>
    <dbReference type="NCBI Taxonomy" id="1619087"/>
    <lineage>
        <taxon>Bacteria</taxon>
        <taxon>Candidatus Dojkabacteria</taxon>
    </lineage>
</organism>
<comment type="function">
    <text evidence="3">PPIases accelerate the folding of proteins. It catalyzes the cis-trans isomerization of proline imidic peptide bonds in oligopeptides.</text>
</comment>
<evidence type="ECO:0000256" key="3">
    <source>
        <dbReference type="RuleBase" id="RU363019"/>
    </source>
</evidence>
<dbReference type="InterPro" id="IPR044666">
    <property type="entry name" value="Cyclophilin_A-like"/>
</dbReference>
<dbReference type="Proteomes" id="UP000034852">
    <property type="component" value="Unassembled WGS sequence"/>
</dbReference>
<dbReference type="Pfam" id="PF00160">
    <property type="entry name" value="Pro_isomerase"/>
    <property type="match status" value="1"/>
</dbReference>
<dbReference type="PROSITE" id="PS50072">
    <property type="entry name" value="CSA_PPIASE_2"/>
    <property type="match status" value="1"/>
</dbReference>
<dbReference type="InterPro" id="IPR020892">
    <property type="entry name" value="Cyclophilin-type_PPIase_CS"/>
</dbReference>
<sequence>MRKTRSLLKTKNLSFIIIILAISILLTGCKREGEVVDNSEKTGDNSGSMTNNIQKTEADKYCEGKTGQKACPAKGEEVAKLETNYGTITIKLFPDKAPKTVANFKKLIGEGFYDDLIFHRVIEGFMVQGGDPSGDGTGGPDYTIDAEIATGLSHIAGAIATARLGDEVNPEKASSGSQFYIVHDDTGAKGLDDEYTIFGQVVLGQNIVEKIAQAETDSSDKPLQDVIIKKAYLVKY</sequence>
<reference evidence="5" key="1">
    <citation type="journal article" date="2015" name="Nature">
        <title>rRNA introns, odd ribosomes, and small enigmatic genomes across a large radiation of phyla.</title>
        <authorList>
            <person name="Brown C.T."/>
            <person name="Hug L.A."/>
            <person name="Thomas B.C."/>
            <person name="Sharon I."/>
            <person name="Castelle C.J."/>
            <person name="Singh A."/>
            <person name="Wilkins M.J."/>
            <person name="Williams K.H."/>
            <person name="Banfield J.F."/>
        </authorList>
    </citation>
    <scope>NUCLEOTIDE SEQUENCE [LARGE SCALE GENOMIC DNA]</scope>
</reference>
<dbReference type="EMBL" id="LBTH01000023">
    <property type="protein sequence ID" value="KKQ35509.1"/>
    <property type="molecule type" value="Genomic_DNA"/>
</dbReference>
<feature type="domain" description="PPIase cyclophilin-type" evidence="4">
    <location>
        <begin position="77"/>
        <end position="233"/>
    </location>
</feature>
<dbReference type="PRINTS" id="PR00153">
    <property type="entry name" value="CSAPPISMRASE"/>
</dbReference>
<dbReference type="PROSITE" id="PS51257">
    <property type="entry name" value="PROKAR_LIPOPROTEIN"/>
    <property type="match status" value="1"/>
</dbReference>
<dbReference type="InterPro" id="IPR029000">
    <property type="entry name" value="Cyclophilin-like_dom_sf"/>
</dbReference>
<dbReference type="CDD" id="cd00317">
    <property type="entry name" value="cyclophilin"/>
    <property type="match status" value="1"/>
</dbReference>
<comment type="similarity">
    <text evidence="3">Belongs to the cyclophilin-type PPIase family.</text>
</comment>
<evidence type="ECO:0000313" key="5">
    <source>
        <dbReference type="EMBL" id="KKQ35509.1"/>
    </source>
</evidence>